<dbReference type="STRING" id="756272.Plabr_3983"/>
<dbReference type="InterPro" id="IPR000917">
    <property type="entry name" value="Sulfatase_N"/>
</dbReference>
<dbReference type="EC" id="3.1.6.13" evidence="10"/>
<evidence type="ECO:0000256" key="2">
    <source>
        <dbReference type="ARBA" id="ARBA00008779"/>
    </source>
</evidence>
<dbReference type="InterPro" id="IPR035874">
    <property type="entry name" value="IDS"/>
</dbReference>
<dbReference type="GO" id="GO:0004423">
    <property type="term" value="F:iduronate-2-sulfatase activity"/>
    <property type="evidence" value="ECO:0007669"/>
    <property type="project" value="UniProtKB-EC"/>
</dbReference>
<keyword evidence="5 10" id="KW-0378">Hydrolase</keyword>
<keyword evidence="11" id="KW-1185">Reference proteome</keyword>
<dbReference type="EMBL" id="CP002546">
    <property type="protein sequence ID" value="ADY61560.1"/>
    <property type="molecule type" value="Genomic_DNA"/>
</dbReference>
<reference evidence="11" key="1">
    <citation type="submission" date="2011-02" db="EMBL/GenBank/DDBJ databases">
        <title>The complete genome of Planctomyces brasiliensis DSM 5305.</title>
        <authorList>
            <person name="Lucas S."/>
            <person name="Copeland A."/>
            <person name="Lapidus A."/>
            <person name="Bruce D."/>
            <person name="Goodwin L."/>
            <person name="Pitluck S."/>
            <person name="Kyrpides N."/>
            <person name="Mavromatis K."/>
            <person name="Pagani I."/>
            <person name="Ivanova N."/>
            <person name="Ovchinnikova G."/>
            <person name="Lu M."/>
            <person name="Detter J.C."/>
            <person name="Han C."/>
            <person name="Land M."/>
            <person name="Hauser L."/>
            <person name="Markowitz V."/>
            <person name="Cheng J.-F."/>
            <person name="Hugenholtz P."/>
            <person name="Woyke T."/>
            <person name="Wu D."/>
            <person name="Tindall B."/>
            <person name="Pomrenke H.G."/>
            <person name="Brambilla E."/>
            <person name="Klenk H.-P."/>
            <person name="Eisen J.A."/>
        </authorList>
    </citation>
    <scope>NUCLEOTIDE SEQUENCE [LARGE SCALE GENOMIC DNA]</scope>
    <source>
        <strain evidence="11">ATCC 49424 / DSM 5305 / JCM 21570 / NBRC 103401 / IFAM 1448</strain>
    </source>
</reference>
<proteinExistence type="inferred from homology"/>
<feature type="domain" description="Sulfatase N-terminal" evidence="9">
    <location>
        <begin position="35"/>
        <end position="372"/>
    </location>
</feature>
<evidence type="ECO:0000256" key="4">
    <source>
        <dbReference type="ARBA" id="ARBA00022729"/>
    </source>
</evidence>
<dbReference type="KEGG" id="pbs:Plabr_3983"/>
<dbReference type="PANTHER" id="PTHR45953">
    <property type="entry name" value="IDURONATE 2-SULFATASE"/>
    <property type="match status" value="1"/>
</dbReference>
<dbReference type="GO" id="GO:0046872">
    <property type="term" value="F:metal ion binding"/>
    <property type="evidence" value="ECO:0007669"/>
    <property type="project" value="UniProtKB-KW"/>
</dbReference>
<dbReference type="OrthoDB" id="236884at2"/>
<dbReference type="Gene3D" id="3.40.720.10">
    <property type="entry name" value="Alkaline Phosphatase, subunit A"/>
    <property type="match status" value="1"/>
</dbReference>
<comment type="cofactor">
    <cofactor evidence="1">
        <name>Ca(2+)</name>
        <dbReference type="ChEBI" id="CHEBI:29108"/>
    </cofactor>
</comment>
<dbReference type="CDD" id="cd16030">
    <property type="entry name" value="iduronate-2-sulfatase"/>
    <property type="match status" value="1"/>
</dbReference>
<feature type="signal peptide" evidence="8">
    <location>
        <begin position="1"/>
        <end position="24"/>
    </location>
</feature>
<evidence type="ECO:0000256" key="8">
    <source>
        <dbReference type="SAM" id="SignalP"/>
    </source>
</evidence>
<evidence type="ECO:0000256" key="7">
    <source>
        <dbReference type="SAM" id="MobiDB-lite"/>
    </source>
</evidence>
<name>F0SFV3_RUBBR</name>
<keyword evidence="6" id="KW-0106">Calcium</keyword>
<feature type="chain" id="PRO_5003260428" evidence="8">
    <location>
        <begin position="25"/>
        <end position="492"/>
    </location>
</feature>
<gene>
    <name evidence="10" type="ordered locus">Plabr_3983</name>
</gene>
<dbReference type="HOGENOM" id="CLU_006332_9_0_0"/>
<dbReference type="RefSeq" id="WP_013630277.1">
    <property type="nucleotide sequence ID" value="NC_015174.1"/>
</dbReference>
<evidence type="ECO:0000256" key="5">
    <source>
        <dbReference type="ARBA" id="ARBA00022801"/>
    </source>
</evidence>
<dbReference type="GO" id="GO:0005737">
    <property type="term" value="C:cytoplasm"/>
    <property type="evidence" value="ECO:0007669"/>
    <property type="project" value="TreeGrafter"/>
</dbReference>
<keyword evidence="3" id="KW-0479">Metal-binding</keyword>
<dbReference type="PROSITE" id="PS00149">
    <property type="entry name" value="SULFATASE_2"/>
    <property type="match status" value="1"/>
</dbReference>
<protein>
    <submittedName>
        <fullName evidence="10">Iduronate-2-sulfatase</fullName>
        <ecNumber evidence="10">3.1.6.13</ecNumber>
    </submittedName>
</protein>
<dbReference type="SUPFAM" id="SSF53649">
    <property type="entry name" value="Alkaline phosphatase-like"/>
    <property type="match status" value="1"/>
</dbReference>
<dbReference type="eggNOG" id="COG3119">
    <property type="taxonomic scope" value="Bacteria"/>
</dbReference>
<evidence type="ECO:0000256" key="3">
    <source>
        <dbReference type="ARBA" id="ARBA00022723"/>
    </source>
</evidence>
<dbReference type="Pfam" id="PF00884">
    <property type="entry name" value="Sulfatase"/>
    <property type="match status" value="1"/>
</dbReference>
<sequence>MLRLTLCASLLLSGLVFSSSASFAADAAAEGDSRPNVLFIAVDDLNDWIGQLGGHPQSKTPNIDRLAERGVLFRKAYCAAPACNPSRVAIMTGRRPSSTGVYTNPDPWRKIIPDAVTLPQHLQKNGYYTVGSGKIYHGSFPDPASWDEYAPSKTKQTFGDLYKKPKNANGLDKSHFDWAPVDATVAETGDAQTVEFVTAQLQKEWGQPTFLACGIYRPHLPWFAPKEFFDQYPLDQIQLPEVPQGDLDDIPAAGVKMARPEGDHAAVVKNDQWPNAVQGYLASIAFTDHLIGKVLDAYDASPNKDNTILVFWTDHGWHLGEKQHWRKFALWEPATRVPLIIVTPEMQNAGEVCDQPVNLVDVYPTLLELCGVERQADLEGRSLVPLLNNPAGKNGSPWYSLTTHGRNNHAVRSKDLRYIRYADGSEELYDHRTDPEEYQNLAGNSNMSDVLQELRAQLPQENVAEWKKQNKNPKAGNAVKQKNKKQSSAAGK</sequence>
<feature type="region of interest" description="Disordered" evidence="7">
    <location>
        <begin position="461"/>
        <end position="492"/>
    </location>
</feature>
<dbReference type="InterPro" id="IPR024607">
    <property type="entry name" value="Sulfatase_CS"/>
</dbReference>
<evidence type="ECO:0000313" key="11">
    <source>
        <dbReference type="Proteomes" id="UP000006860"/>
    </source>
</evidence>
<evidence type="ECO:0000256" key="1">
    <source>
        <dbReference type="ARBA" id="ARBA00001913"/>
    </source>
</evidence>
<evidence type="ECO:0000313" key="10">
    <source>
        <dbReference type="EMBL" id="ADY61560.1"/>
    </source>
</evidence>
<accession>F0SFV3</accession>
<evidence type="ECO:0000259" key="9">
    <source>
        <dbReference type="Pfam" id="PF00884"/>
    </source>
</evidence>
<dbReference type="AlphaFoldDB" id="F0SFV3"/>
<keyword evidence="4 8" id="KW-0732">Signal</keyword>
<evidence type="ECO:0000256" key="6">
    <source>
        <dbReference type="ARBA" id="ARBA00022837"/>
    </source>
</evidence>
<dbReference type="PANTHER" id="PTHR45953:SF1">
    <property type="entry name" value="IDURONATE 2-SULFATASE"/>
    <property type="match status" value="1"/>
</dbReference>
<dbReference type="Proteomes" id="UP000006860">
    <property type="component" value="Chromosome"/>
</dbReference>
<comment type="similarity">
    <text evidence="2">Belongs to the sulfatase family.</text>
</comment>
<dbReference type="InterPro" id="IPR017850">
    <property type="entry name" value="Alkaline_phosphatase_core_sf"/>
</dbReference>
<organism evidence="10 11">
    <name type="scientific">Rubinisphaera brasiliensis (strain ATCC 49424 / DSM 5305 / JCM 21570 / IAM 15109 / NBRC 103401 / IFAM 1448)</name>
    <name type="common">Planctomyces brasiliensis</name>
    <dbReference type="NCBI Taxonomy" id="756272"/>
    <lineage>
        <taxon>Bacteria</taxon>
        <taxon>Pseudomonadati</taxon>
        <taxon>Planctomycetota</taxon>
        <taxon>Planctomycetia</taxon>
        <taxon>Planctomycetales</taxon>
        <taxon>Planctomycetaceae</taxon>
        <taxon>Rubinisphaera</taxon>
    </lineage>
</organism>